<sequence>MGTSSSIRISERGYAELPAIVDLAATGTGVWVNTGLQLTLPVAGTYHLDVNVRGVLTASDGTNAWIGARLFDVTANAVVPDSEVLVHQIATSVSPATTVVTQGTNRHAPILVPYTVPGSRLVRLQAVKHFSGPNPSVARVQTDVNGRTTMRFERVA</sequence>
<accession>A0ABV2XLQ8</accession>
<organism evidence="1 2">
    <name type="scientific">Streptomyces olindensis</name>
    <dbReference type="NCBI Taxonomy" id="358823"/>
    <lineage>
        <taxon>Bacteria</taxon>
        <taxon>Bacillati</taxon>
        <taxon>Actinomycetota</taxon>
        <taxon>Actinomycetes</taxon>
        <taxon>Kitasatosporales</taxon>
        <taxon>Streptomycetaceae</taxon>
        <taxon>Streptomyces</taxon>
    </lineage>
</organism>
<keyword evidence="2" id="KW-1185">Reference proteome</keyword>
<comment type="caution">
    <text evidence="1">The sequence shown here is derived from an EMBL/GenBank/DDBJ whole genome shotgun (WGS) entry which is preliminary data.</text>
</comment>
<name>A0ABV2XLQ8_9ACTN</name>
<protein>
    <submittedName>
        <fullName evidence="1">Uncharacterized protein</fullName>
    </submittedName>
</protein>
<evidence type="ECO:0000313" key="2">
    <source>
        <dbReference type="Proteomes" id="UP001550603"/>
    </source>
</evidence>
<reference evidence="1 2" key="1">
    <citation type="submission" date="2024-06" db="EMBL/GenBank/DDBJ databases">
        <title>The Natural Products Discovery Center: Release of the First 8490 Sequenced Strains for Exploring Actinobacteria Biosynthetic Diversity.</title>
        <authorList>
            <person name="Kalkreuter E."/>
            <person name="Kautsar S.A."/>
            <person name="Yang D."/>
            <person name="Bader C.D."/>
            <person name="Teijaro C.N."/>
            <person name="Fluegel L."/>
            <person name="Davis C.M."/>
            <person name="Simpson J.R."/>
            <person name="Lauterbach L."/>
            <person name="Steele A.D."/>
            <person name="Gui C."/>
            <person name="Meng S."/>
            <person name="Li G."/>
            <person name="Viehrig K."/>
            <person name="Ye F."/>
            <person name="Su P."/>
            <person name="Kiefer A.F."/>
            <person name="Nichols A."/>
            <person name="Cepeda A.J."/>
            <person name="Yan W."/>
            <person name="Fan B."/>
            <person name="Jiang Y."/>
            <person name="Adhikari A."/>
            <person name="Zheng C.-J."/>
            <person name="Schuster L."/>
            <person name="Cowan T.M."/>
            <person name="Smanski M.J."/>
            <person name="Chevrette M.G."/>
            <person name="De Carvalho L.P.S."/>
            <person name="Shen B."/>
        </authorList>
    </citation>
    <scope>NUCLEOTIDE SEQUENCE [LARGE SCALE GENOMIC DNA]</scope>
    <source>
        <strain evidence="1 2">NPDC019583</strain>
    </source>
</reference>
<evidence type="ECO:0000313" key="1">
    <source>
        <dbReference type="EMBL" id="MEU2264928.1"/>
    </source>
</evidence>
<dbReference type="EMBL" id="JBEYBN010000001">
    <property type="protein sequence ID" value="MEU2264928.1"/>
    <property type="molecule type" value="Genomic_DNA"/>
</dbReference>
<dbReference type="RefSeq" id="WP_359784252.1">
    <property type="nucleotide sequence ID" value="NZ_JBEYBN010000001.1"/>
</dbReference>
<gene>
    <name evidence="1" type="ORF">ABZ568_00440</name>
</gene>
<proteinExistence type="predicted"/>
<dbReference type="Proteomes" id="UP001550603">
    <property type="component" value="Unassembled WGS sequence"/>
</dbReference>